<feature type="compositionally biased region" description="Basic and acidic residues" evidence="1">
    <location>
        <begin position="148"/>
        <end position="158"/>
    </location>
</feature>
<dbReference type="EMBL" id="MT142144">
    <property type="protein sequence ID" value="QJA75158.1"/>
    <property type="molecule type" value="Genomic_DNA"/>
</dbReference>
<organism evidence="2">
    <name type="scientific">viral metagenome</name>
    <dbReference type="NCBI Taxonomy" id="1070528"/>
    <lineage>
        <taxon>unclassified sequences</taxon>
        <taxon>metagenomes</taxon>
        <taxon>organismal metagenomes</taxon>
    </lineage>
</organism>
<accession>A0A6M3K083</accession>
<dbReference type="AlphaFoldDB" id="A0A6M3K083"/>
<reference evidence="2" key="1">
    <citation type="submission" date="2020-03" db="EMBL/GenBank/DDBJ databases">
        <title>The deep terrestrial virosphere.</title>
        <authorList>
            <person name="Holmfeldt K."/>
            <person name="Nilsson E."/>
            <person name="Simone D."/>
            <person name="Lopez-Fernandez M."/>
            <person name="Wu X."/>
            <person name="de Brujin I."/>
            <person name="Lundin D."/>
            <person name="Andersson A."/>
            <person name="Bertilsson S."/>
            <person name="Dopson M."/>
        </authorList>
    </citation>
    <scope>NUCLEOTIDE SEQUENCE</scope>
    <source>
        <strain evidence="2">MM415A01863</strain>
    </source>
</reference>
<evidence type="ECO:0000313" key="2">
    <source>
        <dbReference type="EMBL" id="QJA75158.1"/>
    </source>
</evidence>
<proteinExistence type="predicted"/>
<feature type="region of interest" description="Disordered" evidence="1">
    <location>
        <begin position="148"/>
        <end position="167"/>
    </location>
</feature>
<sequence>MAKGLSIEQEKAAKMIASGITEKLIADKLKIKLAVLKTWTQNLNFKLKVMQSFEIIIDLERTVRFDRVNKFLKPIYSEIRTKLRSKEGLKNVSLKDLLRMMSALQAELRADSNFDKRYIRAAEKDGGLIDNFEDDEDDEISLDEVRKSYKQHREDSSGKNKIVSISR</sequence>
<name>A0A6M3K083_9ZZZZ</name>
<protein>
    <submittedName>
        <fullName evidence="2">Uncharacterized protein</fullName>
    </submittedName>
</protein>
<gene>
    <name evidence="2" type="ORF">MM415A01863_0006</name>
</gene>
<evidence type="ECO:0000256" key="1">
    <source>
        <dbReference type="SAM" id="MobiDB-lite"/>
    </source>
</evidence>